<reference evidence="2" key="1">
    <citation type="submission" date="2017-11" db="EMBL/GenBank/DDBJ databases">
        <authorList>
            <person name="Zhu W."/>
        </authorList>
    </citation>
    <scope>NUCLEOTIDE SEQUENCE [LARGE SCALE GENOMIC DNA]</scope>
    <source>
        <strain evidence="2">CAU 1051</strain>
    </source>
</reference>
<sequence>MKYIQRDYIKYNLGNGYMCSLVEALHATPPAADIFTKQIVEEIMESTGCAGIISTVSRKLVDLNRIPNEDNAKAIMEHRNVLKETLEFLNILKPIQNQLNHPFLHLSFHGMKDEHYGPFAIEIGTVKGESCSPEISDWVEDTLTRKTKEVLPNISFIFNRKFIGNPSISFHRVGDKKDYQGYGSNFNTIQIEISKTIRKEYRFQIIKIFTETIKEFQEKFVNPSRSN</sequence>
<organism evidence="1 2">
    <name type="scientific">Oceanobacillus chungangensis</name>
    <dbReference type="NCBI Taxonomy" id="1229152"/>
    <lineage>
        <taxon>Bacteria</taxon>
        <taxon>Bacillati</taxon>
        <taxon>Bacillota</taxon>
        <taxon>Bacilli</taxon>
        <taxon>Bacillales</taxon>
        <taxon>Bacillaceae</taxon>
        <taxon>Oceanobacillus</taxon>
    </lineage>
</organism>
<protein>
    <recommendedName>
        <fullName evidence="3">N-formylglutamate amidohydrolase</fullName>
    </recommendedName>
</protein>
<evidence type="ECO:0000313" key="1">
    <source>
        <dbReference type="EMBL" id="RDW20730.1"/>
    </source>
</evidence>
<accession>A0A3D8PX53</accession>
<dbReference type="SUPFAM" id="SSF53187">
    <property type="entry name" value="Zn-dependent exopeptidases"/>
    <property type="match status" value="1"/>
</dbReference>
<proteinExistence type="predicted"/>
<dbReference type="OrthoDB" id="1678514at2"/>
<dbReference type="RefSeq" id="WP_115748878.1">
    <property type="nucleotide sequence ID" value="NZ_PIOD01000005.1"/>
</dbReference>
<evidence type="ECO:0008006" key="3">
    <source>
        <dbReference type="Google" id="ProtNLM"/>
    </source>
</evidence>
<name>A0A3D8PX53_9BACI</name>
<comment type="caution">
    <text evidence="1">The sequence shown here is derived from an EMBL/GenBank/DDBJ whole genome shotgun (WGS) entry which is preliminary data.</text>
</comment>
<dbReference type="EMBL" id="PIOD01000005">
    <property type="protein sequence ID" value="RDW20730.1"/>
    <property type="molecule type" value="Genomic_DNA"/>
</dbReference>
<keyword evidence="2" id="KW-1185">Reference proteome</keyword>
<dbReference type="Gene3D" id="3.40.630.40">
    <property type="entry name" value="Zn-dependent exopeptidases"/>
    <property type="match status" value="1"/>
</dbReference>
<gene>
    <name evidence="1" type="ORF">CWR45_05755</name>
</gene>
<evidence type="ECO:0000313" key="2">
    <source>
        <dbReference type="Proteomes" id="UP000256520"/>
    </source>
</evidence>
<dbReference type="Proteomes" id="UP000256520">
    <property type="component" value="Unassembled WGS sequence"/>
</dbReference>
<dbReference type="AlphaFoldDB" id="A0A3D8PX53"/>